<evidence type="ECO:0000256" key="13">
    <source>
        <dbReference type="SAM" id="Phobius"/>
    </source>
</evidence>
<evidence type="ECO:0000256" key="12">
    <source>
        <dbReference type="SAM" id="MobiDB-lite"/>
    </source>
</evidence>
<comment type="subcellular location">
    <subcellularLocation>
        <location evidence="3">Cell membrane</location>
    </subcellularLocation>
</comment>
<evidence type="ECO:0000256" key="8">
    <source>
        <dbReference type="ARBA" id="ARBA00022777"/>
    </source>
</evidence>
<dbReference type="EMBL" id="LR134406">
    <property type="protein sequence ID" value="VEH71381.1"/>
    <property type="molecule type" value="Genomic_DNA"/>
</dbReference>
<dbReference type="InterPro" id="IPR050428">
    <property type="entry name" value="TCS_sensor_his_kinase"/>
</dbReference>
<dbReference type="Gene3D" id="6.10.340.10">
    <property type="match status" value="1"/>
</dbReference>
<dbReference type="GO" id="GO:0005509">
    <property type="term" value="F:calcium ion binding"/>
    <property type="evidence" value="ECO:0007669"/>
    <property type="project" value="UniProtKB-ARBA"/>
</dbReference>
<dbReference type="AlphaFoldDB" id="A0A3S4Y8Z7"/>
<dbReference type="InterPro" id="IPR004358">
    <property type="entry name" value="Sig_transdc_His_kin-like_C"/>
</dbReference>
<dbReference type="Pfam" id="PF00512">
    <property type="entry name" value="HisKA"/>
    <property type="match status" value="1"/>
</dbReference>
<dbReference type="InterPro" id="IPR003594">
    <property type="entry name" value="HATPase_dom"/>
</dbReference>
<evidence type="ECO:0000259" key="14">
    <source>
        <dbReference type="PROSITE" id="PS50109"/>
    </source>
</evidence>
<dbReference type="InterPro" id="IPR003661">
    <property type="entry name" value="HisK_dim/P_dom"/>
</dbReference>
<dbReference type="SMART" id="SM00388">
    <property type="entry name" value="HisKA"/>
    <property type="match status" value="1"/>
</dbReference>
<evidence type="ECO:0000256" key="11">
    <source>
        <dbReference type="ARBA" id="ARBA00023136"/>
    </source>
</evidence>
<dbReference type="Gene3D" id="3.30.565.10">
    <property type="entry name" value="Histidine kinase-like ATPase, C-terminal domain"/>
    <property type="match status" value="1"/>
</dbReference>
<dbReference type="PROSITE" id="PS50109">
    <property type="entry name" value="HIS_KIN"/>
    <property type="match status" value="1"/>
</dbReference>
<reference evidence="16 17" key="1">
    <citation type="submission" date="2018-12" db="EMBL/GenBank/DDBJ databases">
        <authorList>
            <consortium name="Pathogen Informatics"/>
        </authorList>
    </citation>
    <scope>NUCLEOTIDE SEQUENCE [LARGE SCALE GENOMIC DNA]</scope>
    <source>
        <strain evidence="16 17">NCTC12967</strain>
    </source>
</reference>
<dbReference type="Pfam" id="PF00672">
    <property type="entry name" value="HAMP"/>
    <property type="match status" value="1"/>
</dbReference>
<dbReference type="PRINTS" id="PR00344">
    <property type="entry name" value="BCTRLSENSOR"/>
</dbReference>
<evidence type="ECO:0000256" key="5">
    <source>
        <dbReference type="ARBA" id="ARBA00022553"/>
    </source>
</evidence>
<feature type="transmembrane region" description="Helical" evidence="13">
    <location>
        <begin position="156"/>
        <end position="179"/>
    </location>
</feature>
<dbReference type="PROSITE" id="PS50885">
    <property type="entry name" value="HAMP"/>
    <property type="match status" value="1"/>
</dbReference>
<dbReference type="FunFam" id="1.10.287.130:FF:000001">
    <property type="entry name" value="Two-component sensor histidine kinase"/>
    <property type="match status" value="1"/>
</dbReference>
<keyword evidence="11 13" id="KW-0472">Membrane</keyword>
<evidence type="ECO:0000256" key="1">
    <source>
        <dbReference type="ARBA" id="ARBA00000085"/>
    </source>
</evidence>
<dbReference type="Pfam" id="PF02518">
    <property type="entry name" value="HATPase_c"/>
    <property type="match status" value="1"/>
</dbReference>
<evidence type="ECO:0000256" key="6">
    <source>
        <dbReference type="ARBA" id="ARBA00022679"/>
    </source>
</evidence>
<dbReference type="CDD" id="cd00082">
    <property type="entry name" value="HisKA"/>
    <property type="match status" value="1"/>
</dbReference>
<evidence type="ECO:0000256" key="3">
    <source>
        <dbReference type="ARBA" id="ARBA00004236"/>
    </source>
</evidence>
<keyword evidence="5" id="KW-0597">Phosphoprotein</keyword>
<evidence type="ECO:0000256" key="10">
    <source>
        <dbReference type="ARBA" id="ARBA00023012"/>
    </source>
</evidence>
<dbReference type="InterPro" id="IPR003660">
    <property type="entry name" value="HAMP_dom"/>
</dbReference>
<evidence type="ECO:0000313" key="17">
    <source>
        <dbReference type="Proteomes" id="UP000273044"/>
    </source>
</evidence>
<dbReference type="EC" id="2.7.13.3" evidence="4"/>
<accession>A0A3S4Y8Z7</accession>
<name>A0A3S4Y8Z7_9ACTN</name>
<dbReference type="SUPFAM" id="SSF47384">
    <property type="entry name" value="Homodimeric domain of signal transducing histidine kinase"/>
    <property type="match status" value="1"/>
</dbReference>
<dbReference type="InterPro" id="IPR036890">
    <property type="entry name" value="HATPase_C_sf"/>
</dbReference>
<keyword evidence="9 13" id="KW-1133">Transmembrane helix</keyword>
<evidence type="ECO:0000313" key="16">
    <source>
        <dbReference type="EMBL" id="VEH71381.1"/>
    </source>
</evidence>
<dbReference type="GO" id="GO:0005886">
    <property type="term" value="C:plasma membrane"/>
    <property type="evidence" value="ECO:0007669"/>
    <property type="project" value="UniProtKB-SubCell"/>
</dbReference>
<organism evidence="16 17">
    <name type="scientific">Arachnia propionica</name>
    <dbReference type="NCBI Taxonomy" id="1750"/>
    <lineage>
        <taxon>Bacteria</taxon>
        <taxon>Bacillati</taxon>
        <taxon>Actinomycetota</taxon>
        <taxon>Actinomycetes</taxon>
        <taxon>Propionibacteriales</taxon>
        <taxon>Propionibacteriaceae</taxon>
        <taxon>Arachnia</taxon>
    </lineage>
</organism>
<dbReference type="GO" id="GO:0000155">
    <property type="term" value="F:phosphorelay sensor kinase activity"/>
    <property type="evidence" value="ECO:0007669"/>
    <property type="project" value="InterPro"/>
</dbReference>
<evidence type="ECO:0000259" key="15">
    <source>
        <dbReference type="PROSITE" id="PS50885"/>
    </source>
</evidence>
<dbReference type="CDD" id="cd06225">
    <property type="entry name" value="HAMP"/>
    <property type="match status" value="1"/>
</dbReference>
<comment type="cofactor">
    <cofactor evidence="2">
        <name>a divalent metal cation</name>
        <dbReference type="ChEBI" id="CHEBI:60240"/>
    </cofactor>
</comment>
<dbReference type="PANTHER" id="PTHR45436:SF5">
    <property type="entry name" value="SENSOR HISTIDINE KINASE TRCS"/>
    <property type="match status" value="1"/>
</dbReference>
<feature type="domain" description="HAMP" evidence="15">
    <location>
        <begin position="180"/>
        <end position="241"/>
    </location>
</feature>
<dbReference type="InterPro" id="IPR005467">
    <property type="entry name" value="His_kinase_dom"/>
</dbReference>
<evidence type="ECO:0000256" key="7">
    <source>
        <dbReference type="ARBA" id="ARBA00022692"/>
    </source>
</evidence>
<dbReference type="Proteomes" id="UP000273044">
    <property type="component" value="Chromosome"/>
</dbReference>
<keyword evidence="10" id="KW-0902">Two-component regulatory system</keyword>
<keyword evidence="6 16" id="KW-0808">Transferase</keyword>
<dbReference type="PANTHER" id="PTHR45436">
    <property type="entry name" value="SENSOR HISTIDINE KINASE YKOH"/>
    <property type="match status" value="1"/>
</dbReference>
<keyword evidence="17" id="KW-1185">Reference proteome</keyword>
<dbReference type="SMART" id="SM00304">
    <property type="entry name" value="HAMP"/>
    <property type="match status" value="1"/>
</dbReference>
<dbReference type="FunFam" id="3.30.565.10:FF:000006">
    <property type="entry name" value="Sensor histidine kinase WalK"/>
    <property type="match status" value="1"/>
</dbReference>
<proteinExistence type="predicted"/>
<sequence length="468" mass="49526">MRPASLSAQLRRRVTAVVAVLALLISAGTIVAAGVIMYEQLDKQVDNAKALQTRETGQQNGRPKGILAPGTPPGTVVVLRNSSGVSVASKIGHGEYDNVSAEAIDALLKVNTDGQKHTVDIPDLGQYRAVAQYNRDSELMVLALPLETVNTTIVRLSLLAVALGVAAVVVAAFATRAVANAATKPLRSLSATASTVSQLDLDRGEVDVPAVPDPALPPEHEVAQLTGAFNRMLGNVQGALKARQASETKLRRFVADASHELRNPLAAIRGYSELAARGDGADSAFALGRIDSESQRMTKLVEDLLLLARLDADAPVEMQPVDIVAVVLNAVSDARAAGPDHIWRLELPEEGFEVRANADRLHQVIVNLLSNARNHTPAGTTVTTVAGIKDGQACLMVVDDGPGIAPDVLPRIFERFTRADASRRHNEAKSTGLGLSIVQAVVASFGGRVEVDSRPGRTCFTIWLPLAP</sequence>
<dbReference type="InterPro" id="IPR036097">
    <property type="entry name" value="HisK_dim/P_sf"/>
</dbReference>
<evidence type="ECO:0000256" key="9">
    <source>
        <dbReference type="ARBA" id="ARBA00022989"/>
    </source>
</evidence>
<feature type="domain" description="Histidine kinase" evidence="14">
    <location>
        <begin position="256"/>
        <end position="468"/>
    </location>
</feature>
<keyword evidence="8 16" id="KW-0418">Kinase</keyword>
<dbReference type="Gene3D" id="1.10.287.130">
    <property type="match status" value="1"/>
</dbReference>
<evidence type="ECO:0000256" key="4">
    <source>
        <dbReference type="ARBA" id="ARBA00012438"/>
    </source>
</evidence>
<gene>
    <name evidence="16" type="primary">tcrY</name>
    <name evidence="16" type="ORF">NCTC12967_02701</name>
</gene>
<evidence type="ECO:0000256" key="2">
    <source>
        <dbReference type="ARBA" id="ARBA00001968"/>
    </source>
</evidence>
<dbReference type="GeneID" id="64408122"/>
<comment type="catalytic activity">
    <reaction evidence="1">
        <text>ATP + protein L-histidine = ADP + protein N-phospho-L-histidine.</text>
        <dbReference type="EC" id="2.7.13.3"/>
    </reaction>
</comment>
<dbReference type="CDD" id="cd00075">
    <property type="entry name" value="HATPase"/>
    <property type="match status" value="1"/>
</dbReference>
<keyword evidence="7 13" id="KW-0812">Transmembrane</keyword>
<feature type="region of interest" description="Disordered" evidence="12">
    <location>
        <begin position="51"/>
        <end position="71"/>
    </location>
</feature>
<dbReference type="SUPFAM" id="SSF55874">
    <property type="entry name" value="ATPase domain of HSP90 chaperone/DNA topoisomerase II/histidine kinase"/>
    <property type="match status" value="1"/>
</dbReference>
<protein>
    <recommendedName>
        <fullName evidence="4">histidine kinase</fullName>
        <ecNumber evidence="4">2.7.13.3</ecNumber>
    </recommendedName>
</protein>
<dbReference type="RefSeq" id="WP_061787658.1">
    <property type="nucleotide sequence ID" value="NZ_CAURRE010000046.1"/>
</dbReference>
<dbReference type="SMART" id="SM00387">
    <property type="entry name" value="HATPase_c"/>
    <property type="match status" value="1"/>
</dbReference>